<dbReference type="PANTHER" id="PTHR48207">
    <property type="entry name" value="SUCCINATE--HYDROXYMETHYLGLUTARATE COA-TRANSFERASE"/>
    <property type="match status" value="1"/>
</dbReference>
<name>A0ABS7K7D5_9BACI</name>
<dbReference type="InterPro" id="IPR023606">
    <property type="entry name" value="CoA-Trfase_III_dom_1_sf"/>
</dbReference>
<dbReference type="SUPFAM" id="SSF89796">
    <property type="entry name" value="CoA-transferase family III (CaiB/BaiF)"/>
    <property type="match status" value="1"/>
</dbReference>
<dbReference type="PANTHER" id="PTHR48207:SF3">
    <property type="entry name" value="SUCCINATE--HYDROXYMETHYLGLUTARATE COA-TRANSFERASE"/>
    <property type="match status" value="1"/>
</dbReference>
<gene>
    <name evidence="2" type="ORF">H0185_14440</name>
</gene>
<sequence length="403" mass="44793">MSILSRIRVLDFTHYISGPYCSQILADHGADVIKIEPIEGETGRKAAPFHNETSIYFAAQNRNKRGLSINLKSESGKDLFYRLVKSADLLVTNYGAGVPERLGIDYTTISEMNPKISFVHITGFGLTGPYRNHGAYDGIIQAMSGLAELTGHPEGPPTNVGYYLADHLSGLQAAYGAMLALLHKERTGKGKYVDVSMLDGMISMLGYKFSEVLVEGKELRRNGNQDERAFCNTYKTKDGYVYIAPSTPSMWESICKIIGKEEWSTSHSPYSTMAGRIENREILEAIIEEWTQKYTKEEVYQILQKAGIASGPVNSLHDLVKDPQVMNRNMVRTMKTGDQEDDEIYVTGVPVKIDGMPTPDFTRAPILGEHTEEILAELGYSEREIEALRETGSVIGESEQLKS</sequence>
<organism evidence="2 3">
    <name type="scientific">Mesobacillus maritimus</name>
    <dbReference type="NCBI Taxonomy" id="1643336"/>
    <lineage>
        <taxon>Bacteria</taxon>
        <taxon>Bacillati</taxon>
        <taxon>Bacillota</taxon>
        <taxon>Bacilli</taxon>
        <taxon>Bacillales</taxon>
        <taxon>Bacillaceae</taxon>
        <taxon>Mesobacillus</taxon>
    </lineage>
</organism>
<proteinExistence type="predicted"/>
<dbReference type="InterPro" id="IPR003673">
    <property type="entry name" value="CoA-Trfase_fam_III"/>
</dbReference>
<accession>A0ABS7K7D5</accession>
<dbReference type="Pfam" id="PF02515">
    <property type="entry name" value="CoA_transf_3"/>
    <property type="match status" value="1"/>
</dbReference>
<protein>
    <submittedName>
        <fullName evidence="2">CoA transferase</fullName>
    </submittedName>
</protein>
<dbReference type="GO" id="GO:0016740">
    <property type="term" value="F:transferase activity"/>
    <property type="evidence" value="ECO:0007669"/>
    <property type="project" value="UniProtKB-KW"/>
</dbReference>
<comment type="caution">
    <text evidence="2">The sequence shown here is derived from an EMBL/GenBank/DDBJ whole genome shotgun (WGS) entry which is preliminary data.</text>
</comment>
<dbReference type="Gene3D" id="3.40.50.10540">
    <property type="entry name" value="Crotonobetainyl-coa:carnitine coa-transferase, domain 1"/>
    <property type="match status" value="1"/>
</dbReference>
<evidence type="ECO:0000256" key="1">
    <source>
        <dbReference type="ARBA" id="ARBA00022679"/>
    </source>
</evidence>
<dbReference type="Proteomes" id="UP000769780">
    <property type="component" value="Unassembled WGS sequence"/>
</dbReference>
<evidence type="ECO:0000313" key="3">
    <source>
        <dbReference type="Proteomes" id="UP000769780"/>
    </source>
</evidence>
<reference evidence="2 3" key="1">
    <citation type="submission" date="2020-07" db="EMBL/GenBank/DDBJ databases">
        <title>Fungal Genomes of the International Space Station.</title>
        <authorList>
            <person name="Seuylemezian A."/>
            <person name="Singh N.K."/>
            <person name="Wood J."/>
            <person name="Venkateswaran K."/>
        </authorList>
    </citation>
    <scope>NUCLEOTIDE SEQUENCE [LARGE SCALE GENOMIC DNA]</scope>
    <source>
        <strain evidence="2 3">PL-B2</strain>
    </source>
</reference>
<evidence type="ECO:0000313" key="2">
    <source>
        <dbReference type="EMBL" id="MBY0098000.1"/>
    </source>
</evidence>
<dbReference type="InterPro" id="IPR050483">
    <property type="entry name" value="CoA-transferase_III_domain"/>
</dbReference>
<dbReference type="Gene3D" id="3.30.1540.10">
    <property type="entry name" value="formyl-coa transferase, domain 3"/>
    <property type="match status" value="1"/>
</dbReference>
<keyword evidence="1 2" id="KW-0808">Transferase</keyword>
<dbReference type="InterPro" id="IPR044855">
    <property type="entry name" value="CoA-Trfase_III_dom3_sf"/>
</dbReference>
<dbReference type="EMBL" id="JACWFH010000017">
    <property type="protein sequence ID" value="MBY0098000.1"/>
    <property type="molecule type" value="Genomic_DNA"/>
</dbReference>
<dbReference type="RefSeq" id="WP_221874211.1">
    <property type="nucleotide sequence ID" value="NZ_JACWFH010000017.1"/>
</dbReference>
<keyword evidence="3" id="KW-1185">Reference proteome</keyword>